<dbReference type="RefSeq" id="WP_397020327.1">
    <property type="nucleotide sequence ID" value="NZ_JBITMB010000003.1"/>
</dbReference>
<accession>A0ABW8A397</accession>
<name>A0ABW8A397_9ACTN</name>
<evidence type="ECO:0000313" key="1">
    <source>
        <dbReference type="EMBL" id="MFI7440572.1"/>
    </source>
</evidence>
<comment type="caution">
    <text evidence="1">The sequence shown here is derived from an EMBL/GenBank/DDBJ whole genome shotgun (WGS) entry which is preliminary data.</text>
</comment>
<organism evidence="1 2">
    <name type="scientific">Nonomuraea indica</name>
    <dbReference type="NCBI Taxonomy" id="1581193"/>
    <lineage>
        <taxon>Bacteria</taxon>
        <taxon>Bacillati</taxon>
        <taxon>Actinomycetota</taxon>
        <taxon>Actinomycetes</taxon>
        <taxon>Streptosporangiales</taxon>
        <taxon>Streptosporangiaceae</taxon>
        <taxon>Nonomuraea</taxon>
    </lineage>
</organism>
<dbReference type="Pfam" id="PF19692">
    <property type="entry name" value="DUF6193"/>
    <property type="match status" value="1"/>
</dbReference>
<reference evidence="1 2" key="1">
    <citation type="submission" date="2024-10" db="EMBL/GenBank/DDBJ databases">
        <title>The Natural Products Discovery Center: Release of the First 8490 Sequenced Strains for Exploring Actinobacteria Biosynthetic Diversity.</title>
        <authorList>
            <person name="Kalkreuter E."/>
            <person name="Kautsar S.A."/>
            <person name="Yang D."/>
            <person name="Bader C.D."/>
            <person name="Teijaro C.N."/>
            <person name="Fluegel L."/>
            <person name="Davis C.M."/>
            <person name="Simpson J.R."/>
            <person name="Lauterbach L."/>
            <person name="Steele A.D."/>
            <person name="Gui C."/>
            <person name="Meng S."/>
            <person name="Li G."/>
            <person name="Viehrig K."/>
            <person name="Ye F."/>
            <person name="Su P."/>
            <person name="Kiefer A.F."/>
            <person name="Nichols A."/>
            <person name="Cepeda A.J."/>
            <person name="Yan W."/>
            <person name="Fan B."/>
            <person name="Jiang Y."/>
            <person name="Adhikari A."/>
            <person name="Zheng C.-J."/>
            <person name="Schuster L."/>
            <person name="Cowan T.M."/>
            <person name="Smanski M.J."/>
            <person name="Chevrette M.G."/>
            <person name="De Carvalho L.P.S."/>
            <person name="Shen B."/>
        </authorList>
    </citation>
    <scope>NUCLEOTIDE SEQUENCE [LARGE SCALE GENOMIC DNA]</scope>
    <source>
        <strain evidence="1 2">NPDC049503</strain>
    </source>
</reference>
<sequence>MNERHDDSGSTSSPEEVLDSNLYGDLIQAGGLASAIATTASTLGIQLGPIKTQHASGRYSTAEISSERGNILVLLGVERRAFSINISNETLSWASGATDNLATVTRMAHAWQVGISLRDLINFYPFMRYDRIAEAHEQGNPVEFQWMQLLADPEYREARDLLTALHSQPELSGVFPYFSHKALRLTSDPYSRTGKVISVCETITGSLAVEIVGVPETRKEVDSLHQMVELVILYLNASQANAREISHLE</sequence>
<dbReference type="Proteomes" id="UP001612928">
    <property type="component" value="Unassembled WGS sequence"/>
</dbReference>
<dbReference type="InterPro" id="IPR045682">
    <property type="entry name" value="DUF6193"/>
</dbReference>
<gene>
    <name evidence="1" type="ORF">ACIBP5_11505</name>
</gene>
<protein>
    <submittedName>
        <fullName evidence="1">DUF6193 family natural product biosynthesis protein</fullName>
    </submittedName>
</protein>
<proteinExistence type="predicted"/>
<dbReference type="EMBL" id="JBITMB010000003">
    <property type="protein sequence ID" value="MFI7440572.1"/>
    <property type="molecule type" value="Genomic_DNA"/>
</dbReference>
<keyword evidence="2" id="KW-1185">Reference proteome</keyword>
<evidence type="ECO:0000313" key="2">
    <source>
        <dbReference type="Proteomes" id="UP001612928"/>
    </source>
</evidence>